<dbReference type="PROSITE" id="PS50011">
    <property type="entry name" value="PROTEIN_KINASE_DOM"/>
    <property type="match status" value="1"/>
</dbReference>
<dbReference type="FunFam" id="1.10.510.10:FF:000624">
    <property type="entry name" value="Mitogen-activated protein kinase"/>
    <property type="match status" value="1"/>
</dbReference>
<comment type="catalytic activity">
    <reaction evidence="9">
        <text>L-seryl-[protein] + ATP = O-phospho-L-seryl-[protein] + ADP + H(+)</text>
        <dbReference type="Rhea" id="RHEA:17989"/>
        <dbReference type="Rhea" id="RHEA-COMP:9863"/>
        <dbReference type="Rhea" id="RHEA-COMP:11604"/>
        <dbReference type="ChEBI" id="CHEBI:15378"/>
        <dbReference type="ChEBI" id="CHEBI:29999"/>
        <dbReference type="ChEBI" id="CHEBI:30616"/>
        <dbReference type="ChEBI" id="CHEBI:83421"/>
        <dbReference type="ChEBI" id="CHEBI:456216"/>
        <dbReference type="EC" id="2.7.11.22"/>
    </reaction>
</comment>
<accession>A0AAW2YV73</accession>
<dbReference type="GO" id="GO:0005634">
    <property type="term" value="C:nucleus"/>
    <property type="evidence" value="ECO:0007669"/>
    <property type="project" value="TreeGrafter"/>
</dbReference>
<keyword evidence="3" id="KW-0723">Serine/threonine-protein kinase</keyword>
<comment type="caution">
    <text evidence="12">The sequence shown here is derived from an EMBL/GenBank/DDBJ whole genome shotgun (WGS) entry which is preliminary data.</text>
</comment>
<dbReference type="EC" id="2.7.11.22" evidence="2"/>
<reference evidence="12 13" key="1">
    <citation type="submission" date="2024-03" db="EMBL/GenBank/DDBJ databases">
        <title>The Acrasis kona genome and developmental transcriptomes reveal deep origins of eukaryotic multicellular pathways.</title>
        <authorList>
            <person name="Sheikh S."/>
            <person name="Fu C.-J."/>
            <person name="Brown M.W."/>
            <person name="Baldauf S.L."/>
        </authorList>
    </citation>
    <scope>NUCLEOTIDE SEQUENCE [LARGE SCALE GENOMIC DNA]</scope>
    <source>
        <strain evidence="12 13">ATCC MYA-3509</strain>
    </source>
</reference>
<keyword evidence="6 12" id="KW-0418">Kinase</keyword>
<evidence type="ECO:0000256" key="5">
    <source>
        <dbReference type="ARBA" id="ARBA00022741"/>
    </source>
</evidence>
<dbReference type="SMART" id="SM00220">
    <property type="entry name" value="S_TKc"/>
    <property type="match status" value="1"/>
</dbReference>
<dbReference type="InterPro" id="IPR050108">
    <property type="entry name" value="CDK"/>
</dbReference>
<comment type="similarity">
    <text evidence="1">Belongs to the protein kinase superfamily. CMGC Ser/Thr protein kinase family. CDC2/CDKX subfamily.</text>
</comment>
<evidence type="ECO:0000313" key="12">
    <source>
        <dbReference type="EMBL" id="KAL0480539.1"/>
    </source>
</evidence>
<keyword evidence="7" id="KW-0067">ATP-binding</keyword>
<feature type="region of interest" description="Disordered" evidence="10">
    <location>
        <begin position="213"/>
        <end position="236"/>
    </location>
</feature>
<dbReference type="GO" id="GO:0005524">
    <property type="term" value="F:ATP binding"/>
    <property type="evidence" value="ECO:0007669"/>
    <property type="project" value="UniProtKB-KW"/>
</dbReference>
<comment type="catalytic activity">
    <reaction evidence="8">
        <text>L-threonyl-[protein] + ATP = O-phospho-L-threonyl-[protein] + ADP + H(+)</text>
        <dbReference type="Rhea" id="RHEA:46608"/>
        <dbReference type="Rhea" id="RHEA-COMP:11060"/>
        <dbReference type="Rhea" id="RHEA-COMP:11605"/>
        <dbReference type="ChEBI" id="CHEBI:15378"/>
        <dbReference type="ChEBI" id="CHEBI:30013"/>
        <dbReference type="ChEBI" id="CHEBI:30616"/>
        <dbReference type="ChEBI" id="CHEBI:61977"/>
        <dbReference type="ChEBI" id="CHEBI:456216"/>
        <dbReference type="EC" id="2.7.11.22"/>
    </reaction>
</comment>
<evidence type="ECO:0000259" key="11">
    <source>
        <dbReference type="PROSITE" id="PS50011"/>
    </source>
</evidence>
<gene>
    <name evidence="12" type="ORF">AKO1_006807</name>
</gene>
<dbReference type="Pfam" id="PF00069">
    <property type="entry name" value="Pkinase"/>
    <property type="match status" value="1"/>
</dbReference>
<evidence type="ECO:0000256" key="7">
    <source>
        <dbReference type="ARBA" id="ARBA00022840"/>
    </source>
</evidence>
<keyword evidence="4" id="KW-0808">Transferase</keyword>
<dbReference type="InterPro" id="IPR000719">
    <property type="entry name" value="Prot_kinase_dom"/>
</dbReference>
<dbReference type="Proteomes" id="UP001431209">
    <property type="component" value="Unassembled WGS sequence"/>
</dbReference>
<evidence type="ECO:0000256" key="3">
    <source>
        <dbReference type="ARBA" id="ARBA00022527"/>
    </source>
</evidence>
<dbReference type="InterPro" id="IPR008271">
    <property type="entry name" value="Ser/Thr_kinase_AS"/>
</dbReference>
<sequence>MRTDLSRVLKHLTRPLQESHVKTYARMLLRGLDHCHSLNIMHRDVKPANLLISPSGILKLGDFGLATIYVGPNKSYSHQVATRAPELLYGSRSYDQSVDMWSAGCVIAEMLNHSPLFPGENDIDQLHTVLKALGSPTQDNWPGVRKLPDYNKITFTKMNPVPMNQLVPNASPHAIDLLSKLLVYDSEKRYTAKQALQHPFFHTEPYAVHYSELQLPQQPSPPSQQQLQQQQQPIET</sequence>
<keyword evidence="5" id="KW-0547">Nucleotide-binding</keyword>
<dbReference type="InterPro" id="IPR011009">
    <property type="entry name" value="Kinase-like_dom_sf"/>
</dbReference>
<evidence type="ECO:0000256" key="2">
    <source>
        <dbReference type="ARBA" id="ARBA00012425"/>
    </source>
</evidence>
<proteinExistence type="inferred from homology"/>
<keyword evidence="13" id="KW-1185">Reference proteome</keyword>
<dbReference type="PANTHER" id="PTHR24056:SF171">
    <property type="entry name" value="CYCLIN-DEPENDENT KINASE 20"/>
    <property type="match status" value="1"/>
</dbReference>
<dbReference type="AlphaFoldDB" id="A0AAW2YV73"/>
<evidence type="ECO:0000313" key="13">
    <source>
        <dbReference type="Proteomes" id="UP001431209"/>
    </source>
</evidence>
<name>A0AAW2YV73_9EUKA</name>
<protein>
    <recommendedName>
        <fullName evidence="2">cyclin-dependent kinase</fullName>
        <ecNumber evidence="2">2.7.11.22</ecNumber>
    </recommendedName>
</protein>
<evidence type="ECO:0000256" key="1">
    <source>
        <dbReference type="ARBA" id="ARBA00006485"/>
    </source>
</evidence>
<organism evidence="12 13">
    <name type="scientific">Acrasis kona</name>
    <dbReference type="NCBI Taxonomy" id="1008807"/>
    <lineage>
        <taxon>Eukaryota</taxon>
        <taxon>Discoba</taxon>
        <taxon>Heterolobosea</taxon>
        <taxon>Tetramitia</taxon>
        <taxon>Eutetramitia</taxon>
        <taxon>Acrasidae</taxon>
        <taxon>Acrasis</taxon>
    </lineage>
</organism>
<dbReference type="SUPFAM" id="SSF56112">
    <property type="entry name" value="Protein kinase-like (PK-like)"/>
    <property type="match status" value="1"/>
</dbReference>
<evidence type="ECO:0000256" key="4">
    <source>
        <dbReference type="ARBA" id="ARBA00022679"/>
    </source>
</evidence>
<dbReference type="EMBL" id="JAOPGA020000668">
    <property type="protein sequence ID" value="KAL0480539.1"/>
    <property type="molecule type" value="Genomic_DNA"/>
</dbReference>
<evidence type="ECO:0000256" key="8">
    <source>
        <dbReference type="ARBA" id="ARBA00047811"/>
    </source>
</evidence>
<evidence type="ECO:0000256" key="10">
    <source>
        <dbReference type="SAM" id="MobiDB-lite"/>
    </source>
</evidence>
<evidence type="ECO:0000256" key="9">
    <source>
        <dbReference type="ARBA" id="ARBA00048367"/>
    </source>
</evidence>
<dbReference type="Gene3D" id="1.10.510.10">
    <property type="entry name" value="Transferase(Phosphotransferase) domain 1"/>
    <property type="match status" value="1"/>
</dbReference>
<dbReference type="PANTHER" id="PTHR24056">
    <property type="entry name" value="CELL DIVISION PROTEIN KINASE"/>
    <property type="match status" value="1"/>
</dbReference>
<dbReference type="PROSITE" id="PS00108">
    <property type="entry name" value="PROTEIN_KINASE_ST"/>
    <property type="match status" value="1"/>
</dbReference>
<dbReference type="GO" id="GO:0004693">
    <property type="term" value="F:cyclin-dependent protein serine/threonine kinase activity"/>
    <property type="evidence" value="ECO:0007669"/>
    <property type="project" value="UniProtKB-EC"/>
</dbReference>
<feature type="domain" description="Protein kinase" evidence="11">
    <location>
        <begin position="1"/>
        <end position="201"/>
    </location>
</feature>
<evidence type="ECO:0000256" key="6">
    <source>
        <dbReference type="ARBA" id="ARBA00022777"/>
    </source>
</evidence>